<feature type="chain" id="PRO_5015619407" evidence="1">
    <location>
        <begin position="23"/>
        <end position="225"/>
    </location>
</feature>
<name>A0A2T5BWP9_9RHOB</name>
<dbReference type="AlphaFoldDB" id="A0A2T5BWP9"/>
<keyword evidence="1" id="KW-0732">Signal</keyword>
<evidence type="ECO:0000313" key="2">
    <source>
        <dbReference type="EMBL" id="PTN04053.1"/>
    </source>
</evidence>
<proteinExistence type="predicted"/>
<comment type="caution">
    <text evidence="2">The sequence shown here is derived from an EMBL/GenBank/DDBJ whole genome shotgun (WGS) entry which is preliminary data.</text>
</comment>
<evidence type="ECO:0000256" key="1">
    <source>
        <dbReference type="SAM" id="SignalP"/>
    </source>
</evidence>
<evidence type="ECO:0000313" key="3">
    <source>
        <dbReference type="Proteomes" id="UP000243859"/>
    </source>
</evidence>
<organism evidence="2 3">
    <name type="scientific">Rhodovulum imhoffii</name>
    <dbReference type="NCBI Taxonomy" id="365340"/>
    <lineage>
        <taxon>Bacteria</taxon>
        <taxon>Pseudomonadati</taxon>
        <taxon>Pseudomonadota</taxon>
        <taxon>Alphaproteobacteria</taxon>
        <taxon>Rhodobacterales</taxon>
        <taxon>Paracoccaceae</taxon>
        <taxon>Rhodovulum</taxon>
    </lineage>
</organism>
<gene>
    <name evidence="2" type="ORF">C8N32_101251</name>
</gene>
<accession>A0A2T5BWP9</accession>
<sequence length="225" mass="24188">MMKRPIIAVAVALGAAMGAALAAGAQETKSYDLLFRNGTLDTVGRDAALVYRREVTSPLVPGAETRDSGHVMLSFSADDMSMVELTLKQAGGDRVLGRFPASVGNPMIMYFYESVIRDMAEAAGGSPFYIRNRVKEALGSPAETQAGQAVLNGRVIPTTTISLRPFESDPNRDRMKGFDDLVLRVAMSDEVPGWYVSLIAEAGDARTHAQVYRSVLILEGVGDTQ</sequence>
<feature type="signal peptide" evidence="1">
    <location>
        <begin position="1"/>
        <end position="22"/>
    </location>
</feature>
<dbReference type="EMBL" id="QAAA01000001">
    <property type="protein sequence ID" value="PTN04053.1"/>
    <property type="molecule type" value="Genomic_DNA"/>
</dbReference>
<protein>
    <submittedName>
        <fullName evidence="2">Uncharacterized protein</fullName>
    </submittedName>
</protein>
<reference evidence="2 3" key="1">
    <citation type="submission" date="2018-04" db="EMBL/GenBank/DDBJ databases">
        <title>Genomic Encyclopedia of Archaeal and Bacterial Type Strains, Phase II (KMG-II): from individual species to whole genera.</title>
        <authorList>
            <person name="Goeker M."/>
        </authorList>
    </citation>
    <scope>NUCLEOTIDE SEQUENCE [LARGE SCALE GENOMIC DNA]</scope>
    <source>
        <strain evidence="2 3">DSM 18064</strain>
    </source>
</reference>
<keyword evidence="3" id="KW-1185">Reference proteome</keyword>
<dbReference type="Proteomes" id="UP000243859">
    <property type="component" value="Unassembled WGS sequence"/>
</dbReference>